<keyword evidence="1" id="KW-0472">Membrane</keyword>
<evidence type="ECO:0000313" key="2">
    <source>
        <dbReference type="EMBL" id="TYT74400.1"/>
    </source>
</evidence>
<feature type="transmembrane region" description="Helical" evidence="1">
    <location>
        <begin position="362"/>
        <end position="381"/>
    </location>
</feature>
<proteinExistence type="predicted"/>
<sequence>MTVLSRYAAVFFAVMVLATFLPRFFWQAAEGQRNRITIFYSPVSGEFLIHEQNAYGQDFYRTEEGRELDQKDFARLQPFRYARDLVQWGEMPDEIHGVKVEPEKLPLSVQHIFLRPRSLDGPEIPLYFVMEAASGFVDLEMPGEVMRISGSQVEFIRTSDNTVLKEKSLLFTESFLAAGFHFPAQKAWAKTSTRKPFDWGWFLLDAEDKLFHLIQVKGQPRIRSVLKDFAPGVRYVQVEEHPGRHAYGFLVDRKGGVHRMNYPDYSLTLLPVKNYKPSTMRLTWRRDPLVHHYTVEERDALSVTITDHRDQVIREIRMDLSPLRSESARKAEAFLFPFSIFQSMPDSAYLTLRISWNNDFPLLRAMGIFTVLGFFVLWRRWRGRSLKESPLDLLVLAACGFPGLLALLWAGHLPGQRQAERRSA</sequence>
<dbReference type="OrthoDB" id="5365245at2"/>
<dbReference type="InterPro" id="IPR032333">
    <property type="entry name" value="DUF4857"/>
</dbReference>
<evidence type="ECO:0000256" key="1">
    <source>
        <dbReference type="SAM" id="Phobius"/>
    </source>
</evidence>
<keyword evidence="1" id="KW-1133">Transmembrane helix</keyword>
<dbReference type="Proteomes" id="UP000321899">
    <property type="component" value="Unassembled WGS sequence"/>
</dbReference>
<keyword evidence="1" id="KW-0812">Transmembrane</keyword>
<dbReference type="Pfam" id="PF16149">
    <property type="entry name" value="DUF4857"/>
    <property type="match status" value="1"/>
</dbReference>
<gene>
    <name evidence="2" type="ORF">FIM25_10595</name>
</gene>
<reference evidence="2 3" key="1">
    <citation type="submission" date="2019-06" db="EMBL/GenBank/DDBJ databases">
        <title>Desulfobotulus mexicanus sp. nov., a novel sulfate-reducing bacterium isolated from the sediment of an alkaline crater lake in Mexico.</title>
        <authorList>
            <person name="Hirschler-Rea A."/>
        </authorList>
    </citation>
    <scope>NUCLEOTIDE SEQUENCE [LARGE SCALE GENOMIC DNA]</scope>
    <source>
        <strain evidence="2 3">PAR22N</strain>
    </source>
</reference>
<feature type="transmembrane region" description="Helical" evidence="1">
    <location>
        <begin position="393"/>
        <end position="413"/>
    </location>
</feature>
<accession>A0A5S5MFC9</accession>
<protein>
    <submittedName>
        <fullName evidence="2">DUF4857 domain-containing protein</fullName>
    </submittedName>
</protein>
<name>A0A5S5MFC9_9BACT</name>
<comment type="caution">
    <text evidence="2">The sequence shown here is derived from an EMBL/GenBank/DDBJ whole genome shotgun (WGS) entry which is preliminary data.</text>
</comment>
<dbReference type="EMBL" id="VDMB01000012">
    <property type="protein sequence ID" value="TYT74400.1"/>
    <property type="molecule type" value="Genomic_DNA"/>
</dbReference>
<evidence type="ECO:0000313" key="3">
    <source>
        <dbReference type="Proteomes" id="UP000321899"/>
    </source>
</evidence>
<dbReference type="AlphaFoldDB" id="A0A5S5MFC9"/>
<keyword evidence="3" id="KW-1185">Reference proteome</keyword>
<feature type="transmembrane region" description="Helical" evidence="1">
    <location>
        <begin position="6"/>
        <end position="26"/>
    </location>
</feature>
<organism evidence="2 3">
    <name type="scientific">Desulfobotulus mexicanus</name>
    <dbReference type="NCBI Taxonomy" id="2586642"/>
    <lineage>
        <taxon>Bacteria</taxon>
        <taxon>Pseudomonadati</taxon>
        <taxon>Thermodesulfobacteriota</taxon>
        <taxon>Desulfobacteria</taxon>
        <taxon>Desulfobacterales</taxon>
        <taxon>Desulfobacteraceae</taxon>
        <taxon>Desulfobotulus</taxon>
    </lineage>
</organism>
<dbReference type="RefSeq" id="WP_139449065.1">
    <property type="nucleotide sequence ID" value="NZ_VDMB01000012.1"/>
</dbReference>